<evidence type="ECO:0000313" key="4">
    <source>
        <dbReference type="Proteomes" id="UP000824139"/>
    </source>
</evidence>
<evidence type="ECO:0000256" key="1">
    <source>
        <dbReference type="ARBA" id="ARBA00022801"/>
    </source>
</evidence>
<dbReference type="InterPro" id="IPR006674">
    <property type="entry name" value="HD_domain"/>
</dbReference>
<name>A0A9D1FW89_9BACT</name>
<evidence type="ECO:0000313" key="3">
    <source>
        <dbReference type="EMBL" id="HIS83249.1"/>
    </source>
</evidence>
<dbReference type="AlphaFoldDB" id="A0A9D1FW89"/>
<dbReference type="EMBL" id="DVJO01000145">
    <property type="protein sequence ID" value="HIS83249.1"/>
    <property type="molecule type" value="Genomic_DNA"/>
</dbReference>
<dbReference type="GO" id="GO:0016787">
    <property type="term" value="F:hydrolase activity"/>
    <property type="evidence" value="ECO:0007669"/>
    <property type="project" value="UniProtKB-KW"/>
</dbReference>
<dbReference type="Gene3D" id="1.10.3210.10">
    <property type="entry name" value="Hypothetical protein af1432"/>
    <property type="match status" value="1"/>
</dbReference>
<dbReference type="SUPFAM" id="SSF109604">
    <property type="entry name" value="HD-domain/PDEase-like"/>
    <property type="match status" value="1"/>
</dbReference>
<protein>
    <submittedName>
        <fullName evidence="3">HD domain-containing protein</fullName>
    </submittedName>
</protein>
<dbReference type="PANTHER" id="PTHR37294:SF1">
    <property type="entry name" value="3'-5' EXORIBONUCLEASE YHAM"/>
    <property type="match status" value="1"/>
</dbReference>
<comment type="caution">
    <text evidence="3">The sequence shown here is derived from an EMBL/GenBank/DDBJ whole genome shotgun (WGS) entry which is preliminary data.</text>
</comment>
<accession>A0A9D1FW89</accession>
<gene>
    <name evidence="3" type="ORF">IAD41_06575</name>
</gene>
<dbReference type="InterPro" id="IPR050798">
    <property type="entry name" value="YhaM_exoribonuc/phosphodiest"/>
</dbReference>
<proteinExistence type="predicted"/>
<feature type="domain" description="HD" evidence="2">
    <location>
        <begin position="149"/>
        <end position="265"/>
    </location>
</feature>
<keyword evidence="1" id="KW-0378">Hydrolase</keyword>
<dbReference type="InterPro" id="IPR006675">
    <property type="entry name" value="HDIG_dom"/>
</dbReference>
<dbReference type="InterPro" id="IPR003607">
    <property type="entry name" value="HD/PDEase_dom"/>
</dbReference>
<dbReference type="CDD" id="cd00077">
    <property type="entry name" value="HDc"/>
    <property type="match status" value="1"/>
</dbReference>
<reference evidence="3" key="1">
    <citation type="submission" date="2020-10" db="EMBL/GenBank/DDBJ databases">
        <authorList>
            <person name="Gilroy R."/>
        </authorList>
    </citation>
    <scope>NUCLEOTIDE SEQUENCE</scope>
    <source>
        <strain evidence="3">CHK152-2994</strain>
    </source>
</reference>
<sequence length="277" mass="31856">MFSTDIIYEVVIFSVGDTKAGTKMGKLQLKNPQDGSLLNCVLWEEALNRMDNKLFRCGNLLRIVSGSFNEKFNNCLVSALELVKEAKMGLNETERELYYKELTSYFDKIQNEKLRGFLKEYFEKYKDKIKTAPAAKLMHHNYIGGLLVHTTECLKFAEINIDAMDYKPNRDNIYAACALHDIGKIFEYTIDLETGLIDYDESFRHEWLTHSQYGFSICMTQGFKEVAKMIAAHHGRAEWGAIIDLNERDLEPELYLIHLIDNMSAKFGKINASMLEG</sequence>
<dbReference type="Pfam" id="PF01966">
    <property type="entry name" value="HD"/>
    <property type="match status" value="1"/>
</dbReference>
<evidence type="ECO:0000259" key="2">
    <source>
        <dbReference type="Pfam" id="PF01966"/>
    </source>
</evidence>
<dbReference type="Proteomes" id="UP000824139">
    <property type="component" value="Unassembled WGS sequence"/>
</dbReference>
<dbReference type="GO" id="GO:0031125">
    <property type="term" value="P:rRNA 3'-end processing"/>
    <property type="evidence" value="ECO:0007669"/>
    <property type="project" value="TreeGrafter"/>
</dbReference>
<dbReference type="NCBIfam" id="TIGR00277">
    <property type="entry name" value="HDIG"/>
    <property type="match status" value="1"/>
</dbReference>
<organism evidence="3 4">
    <name type="scientific">Candidatus Scatenecus faecavium</name>
    <dbReference type="NCBI Taxonomy" id="2840915"/>
    <lineage>
        <taxon>Bacteria</taxon>
        <taxon>Candidatus Scatenecus</taxon>
    </lineage>
</organism>
<reference evidence="3" key="2">
    <citation type="journal article" date="2021" name="PeerJ">
        <title>Extensive microbial diversity within the chicken gut microbiome revealed by metagenomics and culture.</title>
        <authorList>
            <person name="Gilroy R."/>
            <person name="Ravi A."/>
            <person name="Getino M."/>
            <person name="Pursley I."/>
            <person name="Horton D.L."/>
            <person name="Alikhan N.F."/>
            <person name="Baker D."/>
            <person name="Gharbi K."/>
            <person name="Hall N."/>
            <person name="Watson M."/>
            <person name="Adriaenssens E.M."/>
            <person name="Foster-Nyarko E."/>
            <person name="Jarju S."/>
            <person name="Secka A."/>
            <person name="Antonio M."/>
            <person name="Oren A."/>
            <person name="Chaudhuri R.R."/>
            <person name="La Ragione R."/>
            <person name="Hildebrand F."/>
            <person name="Pallen M.J."/>
        </authorList>
    </citation>
    <scope>NUCLEOTIDE SEQUENCE</scope>
    <source>
        <strain evidence="3">CHK152-2994</strain>
    </source>
</reference>
<dbReference type="PANTHER" id="PTHR37294">
    <property type="entry name" value="3'-5' EXORIBONUCLEASE YHAM"/>
    <property type="match status" value="1"/>
</dbReference>